<sequence>MSDPRSQLEVHPHHEQRKICASRAKYRDGRKPRAVKVYTINLESQYLLVQGVPAIGVMKELVEQFALYGVIEEYNPLDEYPAEEFTEVYLIKFQRIQSARIAKRKLDECSFFGGVLHICYAPEFESVQETREKLKYRRLYMARATAENDCQGAKKRKDIPEKSSSVFVPVESNFEGTSSWRPTPPPDDFPSMPPGPHQEYRSPSVSHLRNLSSGNTIHPPPCARVEETIIPTQNIMGSNPARFMPRTTQLQERQRKREASLARSLYLSDSPEVVIGPKLPELPKLDLEDDSLNTSAKLIRGKLKVVSESSTSTTPEATVVATQSAPPVKQRRRI</sequence>
<evidence type="ECO:0000256" key="4">
    <source>
        <dbReference type="ARBA" id="ARBA00022728"/>
    </source>
</evidence>
<keyword evidence="3" id="KW-0507">mRNA processing</keyword>
<dbReference type="FunFam" id="3.30.70.330:FF:000424">
    <property type="entry name" value="RNA-binding protein 48 isoform X4"/>
    <property type="match status" value="1"/>
</dbReference>
<evidence type="ECO:0000256" key="3">
    <source>
        <dbReference type="ARBA" id="ARBA00022664"/>
    </source>
</evidence>
<keyword evidence="10" id="KW-1185">Reference proteome</keyword>
<evidence type="ECO:0000256" key="8">
    <source>
        <dbReference type="SAM" id="MobiDB-lite"/>
    </source>
</evidence>
<dbReference type="PANTHER" id="PTHR20957">
    <property type="entry name" value="RNA-BINDING PROTEIN 48"/>
    <property type="match status" value="1"/>
</dbReference>
<name>A0A8J6EWU9_ELECQ</name>
<dbReference type="Proteomes" id="UP000770717">
    <property type="component" value="Unassembled WGS sequence"/>
</dbReference>
<evidence type="ECO:0000256" key="2">
    <source>
        <dbReference type="ARBA" id="ARBA00015189"/>
    </source>
</evidence>
<dbReference type="CDD" id="cd12442">
    <property type="entry name" value="RRM_RBM48"/>
    <property type="match status" value="1"/>
</dbReference>
<evidence type="ECO:0000256" key="7">
    <source>
        <dbReference type="ARBA" id="ARBA00035004"/>
    </source>
</evidence>
<dbReference type="InterPro" id="IPR039599">
    <property type="entry name" value="RBM48"/>
</dbReference>
<dbReference type="EMBL" id="WNTK01000011">
    <property type="protein sequence ID" value="KAG9476355.1"/>
    <property type="molecule type" value="Genomic_DNA"/>
</dbReference>
<dbReference type="GO" id="GO:0005681">
    <property type="term" value="C:spliceosomal complex"/>
    <property type="evidence" value="ECO:0007669"/>
    <property type="project" value="UniProtKB-KW"/>
</dbReference>
<accession>A0A8J6EWU9</accession>
<feature type="region of interest" description="Disordered" evidence="8">
    <location>
        <begin position="174"/>
        <end position="221"/>
    </location>
</feature>
<organism evidence="9 10">
    <name type="scientific">Eleutherodactylus coqui</name>
    <name type="common">Puerto Rican coqui</name>
    <dbReference type="NCBI Taxonomy" id="57060"/>
    <lineage>
        <taxon>Eukaryota</taxon>
        <taxon>Metazoa</taxon>
        <taxon>Chordata</taxon>
        <taxon>Craniata</taxon>
        <taxon>Vertebrata</taxon>
        <taxon>Euteleostomi</taxon>
        <taxon>Amphibia</taxon>
        <taxon>Batrachia</taxon>
        <taxon>Anura</taxon>
        <taxon>Neobatrachia</taxon>
        <taxon>Hyloidea</taxon>
        <taxon>Eleutherodactylidae</taxon>
        <taxon>Eleutherodactylinae</taxon>
        <taxon>Eleutherodactylus</taxon>
        <taxon>Eleutherodactylus</taxon>
    </lineage>
</organism>
<evidence type="ECO:0000256" key="1">
    <source>
        <dbReference type="ARBA" id="ARBA00006938"/>
    </source>
</evidence>
<dbReference type="PANTHER" id="PTHR20957:SF0">
    <property type="entry name" value="RNA-BINDING PROTEIN 48"/>
    <property type="match status" value="1"/>
</dbReference>
<evidence type="ECO:0000313" key="9">
    <source>
        <dbReference type="EMBL" id="KAG9476355.1"/>
    </source>
</evidence>
<dbReference type="GO" id="GO:0005654">
    <property type="term" value="C:nucleoplasm"/>
    <property type="evidence" value="ECO:0007669"/>
    <property type="project" value="TreeGrafter"/>
</dbReference>
<comment type="function">
    <text evidence="7">As a component of the minor spliceosome, involved in the splicing of U12-type introns in pre-mRNAs.</text>
</comment>
<feature type="compositionally biased region" description="Low complexity" evidence="8">
    <location>
        <begin position="306"/>
        <end position="322"/>
    </location>
</feature>
<feature type="region of interest" description="Disordered" evidence="8">
    <location>
        <begin position="304"/>
        <end position="334"/>
    </location>
</feature>
<dbReference type="AlphaFoldDB" id="A0A8J6EWU9"/>
<dbReference type="InterPro" id="IPR034264">
    <property type="entry name" value="RBM48_RRM"/>
</dbReference>
<evidence type="ECO:0000256" key="6">
    <source>
        <dbReference type="ARBA" id="ARBA00023187"/>
    </source>
</evidence>
<protein>
    <recommendedName>
        <fullName evidence="2">RNA-binding protein 48</fullName>
    </recommendedName>
</protein>
<feature type="compositionally biased region" description="Polar residues" evidence="8">
    <location>
        <begin position="201"/>
        <end position="216"/>
    </location>
</feature>
<reference evidence="9" key="1">
    <citation type="thesis" date="2020" institute="ProQuest LLC" country="789 East Eisenhower Parkway, Ann Arbor, MI, USA">
        <title>Comparative Genomics and Chromosome Evolution.</title>
        <authorList>
            <person name="Mudd A.B."/>
        </authorList>
    </citation>
    <scope>NUCLEOTIDE SEQUENCE</scope>
    <source>
        <strain evidence="9">HN-11 Male</strain>
        <tissue evidence="9">Kidney and liver</tissue>
    </source>
</reference>
<dbReference type="OrthoDB" id="78358at2759"/>
<dbReference type="GO" id="GO:0008380">
    <property type="term" value="P:RNA splicing"/>
    <property type="evidence" value="ECO:0007669"/>
    <property type="project" value="UniProtKB-KW"/>
</dbReference>
<proteinExistence type="inferred from homology"/>
<keyword evidence="4" id="KW-0747">Spliceosome</keyword>
<dbReference type="SUPFAM" id="SSF54928">
    <property type="entry name" value="RNA-binding domain, RBD"/>
    <property type="match status" value="1"/>
</dbReference>
<dbReference type="GO" id="GO:0003723">
    <property type="term" value="F:RNA binding"/>
    <property type="evidence" value="ECO:0007669"/>
    <property type="project" value="UniProtKB-KW"/>
</dbReference>
<feature type="compositionally biased region" description="Pro residues" evidence="8">
    <location>
        <begin position="182"/>
        <end position="196"/>
    </location>
</feature>
<keyword evidence="5" id="KW-0694">RNA-binding</keyword>
<comment type="caution">
    <text evidence="9">The sequence shown here is derived from an EMBL/GenBank/DDBJ whole genome shotgun (WGS) entry which is preliminary data.</text>
</comment>
<dbReference type="GO" id="GO:0006397">
    <property type="term" value="P:mRNA processing"/>
    <property type="evidence" value="ECO:0007669"/>
    <property type="project" value="UniProtKB-KW"/>
</dbReference>
<keyword evidence="6" id="KW-0508">mRNA splicing</keyword>
<gene>
    <name evidence="9" type="ORF">GDO78_003092</name>
</gene>
<comment type="similarity">
    <text evidence="1">Belongs to the RBM48 family.</text>
</comment>
<evidence type="ECO:0000313" key="10">
    <source>
        <dbReference type="Proteomes" id="UP000770717"/>
    </source>
</evidence>
<evidence type="ECO:0000256" key="5">
    <source>
        <dbReference type="ARBA" id="ARBA00022884"/>
    </source>
</evidence>
<dbReference type="InterPro" id="IPR035979">
    <property type="entry name" value="RBD_domain_sf"/>
</dbReference>